<gene>
    <name evidence="2" type="ORF">E3T55_10370</name>
</gene>
<evidence type="ECO:0000256" key="1">
    <source>
        <dbReference type="SAM" id="MobiDB-lite"/>
    </source>
</evidence>
<protein>
    <submittedName>
        <fullName evidence="2">Uncharacterized protein</fullName>
    </submittedName>
</protein>
<evidence type="ECO:0000313" key="2">
    <source>
        <dbReference type="EMBL" id="TFD50295.1"/>
    </source>
</evidence>
<name>A0A4R9A1C9_9MICO</name>
<comment type="caution">
    <text evidence="2">The sequence shown here is derived from an EMBL/GenBank/DDBJ whole genome shotgun (WGS) entry which is preliminary data.</text>
</comment>
<dbReference type="EMBL" id="SOHE01000044">
    <property type="protein sequence ID" value="TFD50295.1"/>
    <property type="molecule type" value="Genomic_DNA"/>
</dbReference>
<evidence type="ECO:0000313" key="3">
    <source>
        <dbReference type="Proteomes" id="UP000297447"/>
    </source>
</evidence>
<feature type="region of interest" description="Disordered" evidence="1">
    <location>
        <begin position="85"/>
        <end position="114"/>
    </location>
</feature>
<dbReference type="AlphaFoldDB" id="A0A4R9A1C9"/>
<sequence length="114" mass="11794">MRTTSLRLRVIAAVLAALTVVLVTVGILINVVLGEQLRADLEQRLLDRAGYAQILADEGLDAQTLANQLTGEDIVVSFEVDGDTVYGRQEPGQAGGPAGAPGEARDGRGPGQGG</sequence>
<dbReference type="Proteomes" id="UP000297447">
    <property type="component" value="Unassembled WGS sequence"/>
</dbReference>
<proteinExistence type="predicted"/>
<organism evidence="2 3">
    <name type="scientific">Cryobacterium frigoriphilum</name>
    <dbReference type="NCBI Taxonomy" id="1259150"/>
    <lineage>
        <taxon>Bacteria</taxon>
        <taxon>Bacillati</taxon>
        <taxon>Actinomycetota</taxon>
        <taxon>Actinomycetes</taxon>
        <taxon>Micrococcales</taxon>
        <taxon>Microbacteriaceae</taxon>
        <taxon>Cryobacterium</taxon>
    </lineage>
</organism>
<dbReference type="RefSeq" id="WP_420897998.1">
    <property type="nucleotide sequence ID" value="NZ_SOHE01000044.1"/>
</dbReference>
<reference evidence="2 3" key="1">
    <citation type="submission" date="2019-03" db="EMBL/GenBank/DDBJ databases">
        <title>Genomics of glacier-inhabiting Cryobacterium strains.</title>
        <authorList>
            <person name="Liu Q."/>
            <person name="Xin Y.-H."/>
        </authorList>
    </citation>
    <scope>NUCLEOTIDE SEQUENCE [LARGE SCALE GENOMIC DNA]</scope>
    <source>
        <strain evidence="2 3">Hh14</strain>
    </source>
</reference>
<keyword evidence="3" id="KW-1185">Reference proteome</keyword>
<feature type="non-terminal residue" evidence="2">
    <location>
        <position position="114"/>
    </location>
</feature>
<accession>A0A4R9A1C9</accession>